<dbReference type="Pfam" id="PF14520">
    <property type="entry name" value="HHH_5"/>
    <property type="match status" value="1"/>
</dbReference>
<accession>A0A7M2RL96</accession>
<dbReference type="CDD" id="cd14332">
    <property type="entry name" value="UBA_RuvA_C"/>
    <property type="match status" value="1"/>
</dbReference>
<evidence type="ECO:0000259" key="7">
    <source>
        <dbReference type="SMART" id="SM00278"/>
    </source>
</evidence>
<feature type="domain" description="Helix-hairpin-helix DNA-binding motif class 1" evidence="7">
    <location>
        <begin position="73"/>
        <end position="92"/>
    </location>
</feature>
<dbReference type="EMBL" id="CP063304">
    <property type="protein sequence ID" value="QOV20774.1"/>
    <property type="molecule type" value="Genomic_DNA"/>
</dbReference>
<keyword evidence="1 6" id="KW-0963">Cytoplasm</keyword>
<dbReference type="GO" id="GO:0000400">
    <property type="term" value="F:four-way junction DNA binding"/>
    <property type="evidence" value="ECO:0007669"/>
    <property type="project" value="UniProtKB-UniRule"/>
</dbReference>
<evidence type="ECO:0000256" key="4">
    <source>
        <dbReference type="ARBA" id="ARBA00023172"/>
    </source>
</evidence>
<dbReference type="Pfam" id="PF07499">
    <property type="entry name" value="RuvA_C"/>
    <property type="match status" value="1"/>
</dbReference>
<keyword evidence="9" id="KW-1185">Reference proteome</keyword>
<comment type="function">
    <text evidence="6">The RuvA-RuvB-RuvC complex processes Holliday junction (HJ) DNA during genetic recombination and DNA repair, while the RuvA-RuvB complex plays an important role in the rescue of blocked DNA replication forks via replication fork reversal (RFR). RuvA specifically binds to HJ cruciform DNA, conferring on it an open structure. The RuvB hexamer acts as an ATP-dependent pump, pulling dsDNA into and through the RuvAB complex. HJ branch migration allows RuvC to scan DNA until it finds its consensus sequence, where it cleaves and resolves the cruciform DNA.</text>
</comment>
<dbReference type="NCBIfam" id="TIGR00084">
    <property type="entry name" value="ruvA"/>
    <property type="match status" value="1"/>
</dbReference>
<dbReference type="SMART" id="SM00278">
    <property type="entry name" value="HhH1"/>
    <property type="match status" value="2"/>
</dbReference>
<protein>
    <recommendedName>
        <fullName evidence="6">Holliday junction branch migration complex subunit RuvA</fullName>
    </recommendedName>
</protein>
<dbReference type="InterPro" id="IPR011114">
    <property type="entry name" value="RuvA_C"/>
</dbReference>
<dbReference type="Pfam" id="PF01330">
    <property type="entry name" value="RuvA_N"/>
    <property type="match status" value="1"/>
</dbReference>
<dbReference type="InterPro" id="IPR003583">
    <property type="entry name" value="Hlx-hairpin-Hlx_DNA-bd_motif"/>
</dbReference>
<keyword evidence="2 6" id="KW-0227">DNA damage</keyword>
<name>A0A7M2RL96_9FIRM</name>
<dbReference type="Proteomes" id="UP000593601">
    <property type="component" value="Chromosome"/>
</dbReference>
<dbReference type="AlphaFoldDB" id="A0A7M2RL96"/>
<dbReference type="SUPFAM" id="SSF50249">
    <property type="entry name" value="Nucleic acid-binding proteins"/>
    <property type="match status" value="1"/>
</dbReference>
<keyword evidence="4 6" id="KW-0233">DNA recombination</keyword>
<dbReference type="SUPFAM" id="SSF46929">
    <property type="entry name" value="DNA helicase RuvA subunit, C-terminal domain"/>
    <property type="match status" value="1"/>
</dbReference>
<dbReference type="RefSeq" id="WP_193737088.1">
    <property type="nucleotide sequence ID" value="NZ_CP063304.1"/>
</dbReference>
<dbReference type="InterPro" id="IPR012340">
    <property type="entry name" value="NA-bd_OB-fold"/>
</dbReference>
<comment type="similarity">
    <text evidence="6">Belongs to the RuvA family.</text>
</comment>
<dbReference type="InterPro" id="IPR013849">
    <property type="entry name" value="DNA_helicase_Holl-junc_RuvA_I"/>
</dbReference>
<evidence type="ECO:0000256" key="2">
    <source>
        <dbReference type="ARBA" id="ARBA00022763"/>
    </source>
</evidence>
<dbReference type="GO" id="GO:0009379">
    <property type="term" value="C:Holliday junction helicase complex"/>
    <property type="evidence" value="ECO:0007669"/>
    <property type="project" value="InterPro"/>
</dbReference>
<dbReference type="InterPro" id="IPR000085">
    <property type="entry name" value="RuvA"/>
</dbReference>
<dbReference type="CDD" id="cd00080">
    <property type="entry name" value="H3TH_StructSpec-5'-nucleases"/>
    <property type="match status" value="1"/>
</dbReference>
<dbReference type="Gene3D" id="1.10.8.10">
    <property type="entry name" value="DNA helicase RuvA subunit, C-terminal domain"/>
    <property type="match status" value="1"/>
</dbReference>
<dbReference type="GO" id="GO:0005524">
    <property type="term" value="F:ATP binding"/>
    <property type="evidence" value="ECO:0007669"/>
    <property type="project" value="InterPro"/>
</dbReference>
<dbReference type="KEGG" id="bliq:INP51_07620"/>
<dbReference type="HAMAP" id="MF_00031">
    <property type="entry name" value="DNA_HJ_migration_RuvA"/>
    <property type="match status" value="1"/>
</dbReference>
<evidence type="ECO:0000313" key="9">
    <source>
        <dbReference type="Proteomes" id="UP000593601"/>
    </source>
</evidence>
<dbReference type="GO" id="GO:0009378">
    <property type="term" value="F:four-way junction helicase activity"/>
    <property type="evidence" value="ECO:0007669"/>
    <property type="project" value="InterPro"/>
</dbReference>
<comment type="domain">
    <text evidence="6">Has three domains with a flexible linker between the domains II and III and assumes an 'L' shape. Domain III is highly mobile and contacts RuvB.</text>
</comment>
<evidence type="ECO:0000256" key="3">
    <source>
        <dbReference type="ARBA" id="ARBA00023125"/>
    </source>
</evidence>
<dbReference type="SUPFAM" id="SSF47781">
    <property type="entry name" value="RuvA domain 2-like"/>
    <property type="match status" value="1"/>
</dbReference>
<dbReference type="InterPro" id="IPR010994">
    <property type="entry name" value="RuvA_2-like"/>
</dbReference>
<feature type="region of interest" description="Domain I" evidence="6">
    <location>
        <begin position="1"/>
        <end position="64"/>
    </location>
</feature>
<feature type="domain" description="Helix-hairpin-helix DNA-binding motif class 1" evidence="7">
    <location>
        <begin position="108"/>
        <end position="127"/>
    </location>
</feature>
<evidence type="ECO:0000256" key="1">
    <source>
        <dbReference type="ARBA" id="ARBA00022490"/>
    </source>
</evidence>
<dbReference type="GO" id="GO:0005737">
    <property type="term" value="C:cytoplasm"/>
    <property type="evidence" value="ECO:0007669"/>
    <property type="project" value="UniProtKB-SubCell"/>
</dbReference>
<comment type="caution">
    <text evidence="6">Lacks conserved residue(s) required for the propagation of feature annotation.</text>
</comment>
<dbReference type="Gene3D" id="2.40.50.140">
    <property type="entry name" value="Nucleic acid-binding proteins"/>
    <property type="match status" value="1"/>
</dbReference>
<organism evidence="8 9">
    <name type="scientific">Blautia liquoris</name>
    <dbReference type="NCBI Taxonomy" id="2779518"/>
    <lineage>
        <taxon>Bacteria</taxon>
        <taxon>Bacillati</taxon>
        <taxon>Bacillota</taxon>
        <taxon>Clostridia</taxon>
        <taxon>Lachnospirales</taxon>
        <taxon>Lachnospiraceae</taxon>
        <taxon>Blautia</taxon>
    </lineage>
</organism>
<evidence type="ECO:0000313" key="8">
    <source>
        <dbReference type="EMBL" id="QOV20774.1"/>
    </source>
</evidence>
<proteinExistence type="inferred from homology"/>
<feature type="region of interest" description="Domain III" evidence="6">
    <location>
        <begin position="153"/>
        <end position="202"/>
    </location>
</feature>
<dbReference type="GO" id="GO:0048476">
    <property type="term" value="C:Holliday junction resolvase complex"/>
    <property type="evidence" value="ECO:0007669"/>
    <property type="project" value="UniProtKB-UniRule"/>
</dbReference>
<dbReference type="InterPro" id="IPR036267">
    <property type="entry name" value="RuvA_C_sf"/>
</dbReference>
<evidence type="ECO:0000256" key="5">
    <source>
        <dbReference type="ARBA" id="ARBA00023204"/>
    </source>
</evidence>
<keyword evidence="5 6" id="KW-0234">DNA repair</keyword>
<comment type="subcellular location">
    <subcellularLocation>
        <location evidence="6">Cytoplasm</location>
    </subcellularLocation>
</comment>
<evidence type="ECO:0000256" key="6">
    <source>
        <dbReference type="HAMAP-Rule" id="MF_00031"/>
    </source>
</evidence>
<dbReference type="GO" id="GO:0006310">
    <property type="term" value="P:DNA recombination"/>
    <property type="evidence" value="ECO:0007669"/>
    <property type="project" value="UniProtKB-UniRule"/>
</dbReference>
<dbReference type="Gene3D" id="1.10.150.20">
    <property type="entry name" value="5' to 3' exonuclease, C-terminal subdomain"/>
    <property type="match status" value="1"/>
</dbReference>
<gene>
    <name evidence="6 8" type="primary">ruvA</name>
    <name evidence="8" type="ORF">INP51_07620</name>
</gene>
<reference evidence="8 9" key="1">
    <citation type="submission" date="2020-10" db="EMBL/GenBank/DDBJ databases">
        <title>Blautia liquoris sp.nov., isolated from the mud in a fermentation cellar used for the production of Chinese strong-flavoured liquor.</title>
        <authorList>
            <person name="Lu L."/>
        </authorList>
    </citation>
    <scope>NUCLEOTIDE SEQUENCE [LARGE SCALE GENOMIC DNA]</scope>
    <source>
        <strain evidence="8 9">LZLJ-3</strain>
    </source>
</reference>
<keyword evidence="3 6" id="KW-0238">DNA-binding</keyword>
<comment type="subunit">
    <text evidence="6">Homotetramer. Forms an RuvA(8)-RuvB(12)-Holliday junction (HJ) complex. HJ DNA is sandwiched between 2 RuvA tetramers; dsDNA enters through RuvA and exits via RuvB. An RuvB hexamer assembles on each DNA strand where it exits the tetramer. Each RuvB hexamer is contacted by two RuvA subunits (via domain III) on 2 adjacent RuvB subunits; this complex drives branch migration. In the full resolvosome a probable DNA-RuvA(4)-RuvB(12)-RuvC(2) complex forms which resolves the HJ.</text>
</comment>
<dbReference type="GO" id="GO:0006281">
    <property type="term" value="P:DNA repair"/>
    <property type="evidence" value="ECO:0007669"/>
    <property type="project" value="UniProtKB-UniRule"/>
</dbReference>
<sequence>MINYICGVVDYVDEGCLVLDQNGIGFQIYVPGSVMDRQPRIGDEVKIYTYLHVKEDALQLYGFMTRDDLEVFRMLIGVNGVGPKAAIGILSGLSANDLKFAVLSDDTTAITKAPGIGKKTAQKLILELKDKFSLDETFEQKYSDTEKLNTSSEIPDAAKDAVQALVSLGYSNTEAFQAVNKVRTQEGLDAESMIKAALKVII</sequence>